<sequence length="117" mass="13135">RENSSSPETCNDRVCSTTSPGEMTSVRTCYCKHEENVMNECSNSILSPETSTALENAEKIVNNAKIQLMEVCATSTFDSAQQHRNTYLDEPPLDDEICMLFKIIGGERQDERTFGEM</sequence>
<name>F4WX34_ACREC</name>
<feature type="non-terminal residue" evidence="1">
    <location>
        <position position="1"/>
    </location>
</feature>
<organism evidence="2">
    <name type="scientific">Acromyrmex echinatior</name>
    <name type="common">Panamanian leafcutter ant</name>
    <name type="synonym">Acromyrmex octospinosus echinatior</name>
    <dbReference type="NCBI Taxonomy" id="103372"/>
    <lineage>
        <taxon>Eukaryota</taxon>
        <taxon>Metazoa</taxon>
        <taxon>Ecdysozoa</taxon>
        <taxon>Arthropoda</taxon>
        <taxon>Hexapoda</taxon>
        <taxon>Insecta</taxon>
        <taxon>Pterygota</taxon>
        <taxon>Neoptera</taxon>
        <taxon>Endopterygota</taxon>
        <taxon>Hymenoptera</taxon>
        <taxon>Apocrita</taxon>
        <taxon>Aculeata</taxon>
        <taxon>Formicoidea</taxon>
        <taxon>Formicidae</taxon>
        <taxon>Myrmicinae</taxon>
        <taxon>Acromyrmex</taxon>
    </lineage>
</organism>
<evidence type="ECO:0000313" key="2">
    <source>
        <dbReference type="Proteomes" id="UP000007755"/>
    </source>
</evidence>
<dbReference type="AlphaFoldDB" id="F4WX34"/>
<evidence type="ECO:0000313" key="1">
    <source>
        <dbReference type="EMBL" id="EGI61277.1"/>
    </source>
</evidence>
<reference evidence="1" key="1">
    <citation type="submission" date="2011-02" db="EMBL/GenBank/DDBJ databases">
        <title>The genome of the leaf-cutting ant Acromyrmex echinatior suggests key adaptations to social evolution and fungus farming.</title>
        <authorList>
            <person name="Nygaard S."/>
            <person name="Zhang G."/>
        </authorList>
    </citation>
    <scope>NUCLEOTIDE SEQUENCE</scope>
</reference>
<dbReference type="Proteomes" id="UP000007755">
    <property type="component" value="Unassembled WGS sequence"/>
</dbReference>
<gene>
    <name evidence="1" type="ORF">G5I_10525</name>
</gene>
<protein>
    <submittedName>
        <fullName evidence="1">Uncharacterized protein</fullName>
    </submittedName>
</protein>
<dbReference type="EMBL" id="GL888417">
    <property type="protein sequence ID" value="EGI61277.1"/>
    <property type="molecule type" value="Genomic_DNA"/>
</dbReference>
<keyword evidence="2" id="KW-1185">Reference proteome</keyword>
<accession>F4WX34</accession>
<proteinExistence type="predicted"/>
<dbReference type="InParanoid" id="F4WX34"/>